<dbReference type="SMART" id="SM00175">
    <property type="entry name" value="RAB"/>
    <property type="match status" value="1"/>
</dbReference>
<gene>
    <name evidence="3" type="ORF">Hyperionvirus9_65</name>
</gene>
<dbReference type="SMART" id="SM00174">
    <property type="entry name" value="RHO"/>
    <property type="match status" value="1"/>
</dbReference>
<evidence type="ECO:0000256" key="1">
    <source>
        <dbReference type="ARBA" id="ARBA00004112"/>
    </source>
</evidence>
<dbReference type="InterPro" id="IPR005225">
    <property type="entry name" value="Small_GTP-bd"/>
</dbReference>
<dbReference type="PROSITE" id="PS51419">
    <property type="entry name" value="RAB"/>
    <property type="match status" value="1"/>
</dbReference>
<dbReference type="GO" id="GO:0020002">
    <property type="term" value="C:host cell plasma membrane"/>
    <property type="evidence" value="ECO:0007669"/>
    <property type="project" value="UniProtKB-SubCell"/>
</dbReference>
<dbReference type="CDD" id="cd00154">
    <property type="entry name" value="Rab"/>
    <property type="match status" value="1"/>
</dbReference>
<dbReference type="EMBL" id="MK072391">
    <property type="protein sequence ID" value="AYV83648.1"/>
    <property type="molecule type" value="Genomic_DNA"/>
</dbReference>
<dbReference type="GO" id="GO:0005525">
    <property type="term" value="F:GTP binding"/>
    <property type="evidence" value="ECO:0007669"/>
    <property type="project" value="InterPro"/>
</dbReference>
<evidence type="ECO:0000313" key="3">
    <source>
        <dbReference type="EMBL" id="AYV83648.1"/>
    </source>
</evidence>
<reference evidence="3" key="1">
    <citation type="submission" date="2018-10" db="EMBL/GenBank/DDBJ databases">
        <title>Hidden diversity of soil giant viruses.</title>
        <authorList>
            <person name="Schulz F."/>
            <person name="Alteio L."/>
            <person name="Goudeau D."/>
            <person name="Ryan E.M."/>
            <person name="Malmstrom R.R."/>
            <person name="Blanchard J."/>
            <person name="Woyke T."/>
        </authorList>
    </citation>
    <scope>NUCLEOTIDE SEQUENCE</scope>
    <source>
        <strain evidence="3">HYV1</strain>
    </source>
</reference>
<organism evidence="3">
    <name type="scientific">Hyperionvirus sp</name>
    <dbReference type="NCBI Taxonomy" id="2487770"/>
    <lineage>
        <taxon>Viruses</taxon>
        <taxon>Varidnaviria</taxon>
        <taxon>Bamfordvirae</taxon>
        <taxon>Nucleocytoviricota</taxon>
        <taxon>Megaviricetes</taxon>
        <taxon>Imitervirales</taxon>
        <taxon>Mimiviridae</taxon>
        <taxon>Klosneuvirinae</taxon>
    </lineage>
</organism>
<protein>
    <submittedName>
        <fullName evidence="3">Uncharacterized protein</fullName>
    </submittedName>
</protein>
<dbReference type="PROSITE" id="PS51421">
    <property type="entry name" value="RAS"/>
    <property type="match status" value="1"/>
</dbReference>
<dbReference type="InterPro" id="IPR001806">
    <property type="entry name" value="Small_GTPase"/>
</dbReference>
<dbReference type="NCBIfam" id="TIGR00231">
    <property type="entry name" value="small_GTP"/>
    <property type="match status" value="1"/>
</dbReference>
<dbReference type="FunFam" id="3.40.50.300:FF:001447">
    <property type="entry name" value="Ras-related protein Rab-1B"/>
    <property type="match status" value="1"/>
</dbReference>
<accession>A0A3G5A8R9</accession>
<evidence type="ECO:0000256" key="2">
    <source>
        <dbReference type="ARBA" id="ARBA00022741"/>
    </source>
</evidence>
<sequence length="215" mass="23942">MSSGVRYYDRLFKVVVIGIANVGKTSLTRVFCGEEFKVTELATIQRELFTTYFKKEKMSIKIDIYDTAGSERYALLTKSYLRAASGIVLVYDANNPKSLGQSVEIYKQVIDEDPEFTPSVILVGGKSDLGVRVSKSEIDSIGDSVKYFNHVITSAKTGENVECIFEMLIDNMLENELALMPRSRSYGRLGLTGDSETSLRGDRKNRKKGGCCVIL</sequence>
<dbReference type="SMART" id="SM00173">
    <property type="entry name" value="RAS"/>
    <property type="match status" value="1"/>
</dbReference>
<dbReference type="PRINTS" id="PR00449">
    <property type="entry name" value="RASTRNSFRMNG"/>
</dbReference>
<dbReference type="PANTHER" id="PTHR47978">
    <property type="match status" value="1"/>
</dbReference>
<comment type="subcellular location">
    <subcellularLocation>
        <location evidence="1">Host cell membrane</location>
        <topology evidence="1">Lipid-anchor</topology>
        <orientation evidence="1">Cytoplasmic side</orientation>
    </subcellularLocation>
</comment>
<dbReference type="Pfam" id="PF00071">
    <property type="entry name" value="Ras"/>
    <property type="match status" value="1"/>
</dbReference>
<dbReference type="InterPro" id="IPR027417">
    <property type="entry name" value="P-loop_NTPase"/>
</dbReference>
<dbReference type="Gene3D" id="3.40.50.300">
    <property type="entry name" value="P-loop containing nucleotide triphosphate hydrolases"/>
    <property type="match status" value="1"/>
</dbReference>
<proteinExistence type="predicted"/>
<dbReference type="GO" id="GO:0003924">
    <property type="term" value="F:GTPase activity"/>
    <property type="evidence" value="ECO:0007669"/>
    <property type="project" value="InterPro"/>
</dbReference>
<name>A0A3G5A8R9_9VIRU</name>
<keyword evidence="2" id="KW-0547">Nucleotide-binding</keyword>
<dbReference type="SUPFAM" id="SSF52540">
    <property type="entry name" value="P-loop containing nucleoside triphosphate hydrolases"/>
    <property type="match status" value="1"/>
</dbReference>